<dbReference type="AlphaFoldDB" id="A0AAE4P0G0"/>
<evidence type="ECO:0000313" key="1">
    <source>
        <dbReference type="EMBL" id="MDV3664184.1"/>
    </source>
</evidence>
<dbReference type="RefSeq" id="WP_112993530.1">
    <property type="nucleotide sequence ID" value="NZ_QNTZ01000004.1"/>
</dbReference>
<accession>A0AAE4P0G0</accession>
<dbReference type="Proteomes" id="UP001189000">
    <property type="component" value="Unassembled WGS sequence"/>
</dbReference>
<protein>
    <submittedName>
        <fullName evidence="1">Uncharacterized protein</fullName>
    </submittedName>
</protein>
<dbReference type="EMBL" id="NWGY01000010">
    <property type="protein sequence ID" value="MDV3664184.1"/>
    <property type="molecule type" value="Genomic_DNA"/>
</dbReference>
<proteinExistence type="predicted"/>
<evidence type="ECO:0000313" key="2">
    <source>
        <dbReference type="Proteomes" id="UP001189000"/>
    </source>
</evidence>
<comment type="caution">
    <text evidence="1">The sequence shown here is derived from an EMBL/GenBank/DDBJ whole genome shotgun (WGS) entry which is preliminary data.</text>
</comment>
<reference evidence="1" key="1">
    <citation type="submission" date="2023-02" db="EMBL/GenBank/DDBJ databases">
        <title>Elizabethkingia anophelis draft genomes.</title>
        <authorList>
            <person name="Nicholson A.C."/>
            <person name="Whitney A.M."/>
            <person name="Humrighouse B.W."/>
            <person name="Villarma A."/>
            <person name="Bell M."/>
            <person name="Mcquiston J."/>
        </authorList>
    </citation>
    <scope>NUCLEOTIDE SEQUENCE</scope>
    <source>
        <strain evidence="1">B4955</strain>
    </source>
</reference>
<organism evidence="1 2">
    <name type="scientific">Elizabethkingia anophelis</name>
    <dbReference type="NCBI Taxonomy" id="1117645"/>
    <lineage>
        <taxon>Bacteria</taxon>
        <taxon>Pseudomonadati</taxon>
        <taxon>Bacteroidota</taxon>
        <taxon>Flavobacteriia</taxon>
        <taxon>Flavobacteriales</taxon>
        <taxon>Weeksellaceae</taxon>
        <taxon>Elizabethkingia</taxon>
    </lineage>
</organism>
<name>A0AAE4P0G0_9FLAO</name>
<sequence>MKYLILLEYDKCGKVLFSTEVYDEAVSRFLAEFEEANKVNDSNIYAYCTFRPNAQLSYKISHYTNEVTEYLMVKGTKFCCIYVIKCNGEFDHNKLKRVFSNYYSRQITTLDSFIYFEYNLN</sequence>
<gene>
    <name evidence="1" type="ORF">CMU51_08950</name>
</gene>